<evidence type="ECO:0000259" key="2">
    <source>
        <dbReference type="PROSITE" id="PS51831"/>
    </source>
</evidence>
<protein>
    <submittedName>
        <fullName evidence="3">dGTPase</fullName>
    </submittedName>
</protein>
<dbReference type="Gene3D" id="1.10.3210.10">
    <property type="entry name" value="Hypothetical protein af1432"/>
    <property type="match status" value="1"/>
</dbReference>
<gene>
    <name evidence="3" type="ORF">SAMN04487865_107312</name>
</gene>
<organism evidence="3 4">
    <name type="scientific">Succinivibrio dextrinosolvens</name>
    <dbReference type="NCBI Taxonomy" id="83771"/>
    <lineage>
        <taxon>Bacteria</taxon>
        <taxon>Pseudomonadati</taxon>
        <taxon>Pseudomonadota</taxon>
        <taxon>Gammaproteobacteria</taxon>
        <taxon>Aeromonadales</taxon>
        <taxon>Succinivibrionaceae</taxon>
        <taxon>Succinivibrio</taxon>
    </lineage>
</organism>
<evidence type="ECO:0000313" key="3">
    <source>
        <dbReference type="EMBL" id="SFK42827.1"/>
    </source>
</evidence>
<reference evidence="3 4" key="1">
    <citation type="submission" date="2016-10" db="EMBL/GenBank/DDBJ databases">
        <authorList>
            <person name="Varghese N."/>
            <person name="Submissions S."/>
        </authorList>
    </citation>
    <scope>NUCLEOTIDE SEQUENCE [LARGE SCALE GENOMIC DNA]</scope>
    <source>
        <strain evidence="3 4">22B</strain>
    </source>
</reference>
<dbReference type="SUPFAM" id="SSF109604">
    <property type="entry name" value="HD-domain/PDEase-like"/>
    <property type="match status" value="1"/>
</dbReference>
<dbReference type="InterPro" id="IPR027432">
    <property type="entry name" value="dGTP_triphosphohydrolase_C"/>
</dbReference>
<dbReference type="RefSeq" id="WP_074841651.1">
    <property type="nucleotide sequence ID" value="NZ_CP047056.1"/>
</dbReference>
<dbReference type="Pfam" id="PF01966">
    <property type="entry name" value="HD"/>
    <property type="match status" value="1"/>
</dbReference>
<dbReference type="PROSITE" id="PS51831">
    <property type="entry name" value="HD"/>
    <property type="match status" value="1"/>
</dbReference>
<dbReference type="AlphaFoldDB" id="A0A662ZE71"/>
<dbReference type="Proteomes" id="UP000243374">
    <property type="component" value="Unassembled WGS sequence"/>
</dbReference>
<evidence type="ECO:0000256" key="1">
    <source>
        <dbReference type="ARBA" id="ARBA00022801"/>
    </source>
</evidence>
<feature type="domain" description="HD" evidence="2">
    <location>
        <begin position="49"/>
        <end position="236"/>
    </location>
</feature>
<dbReference type="EMBL" id="FOSF01000073">
    <property type="protein sequence ID" value="SFK42827.1"/>
    <property type="molecule type" value="Genomic_DNA"/>
</dbReference>
<dbReference type="InterPro" id="IPR023293">
    <property type="entry name" value="dGTP_triP_hydro_central_sf"/>
</dbReference>
<dbReference type="GO" id="GO:0008832">
    <property type="term" value="F:dGTPase activity"/>
    <property type="evidence" value="ECO:0007669"/>
    <property type="project" value="TreeGrafter"/>
</dbReference>
<sequence length="452" mass="51534">MIRELASLDYAPFGVEQDRLRIAMCAPLRRLQQKTQVFPLDVKAASRNRLTHSLEVAEYTRLIAYELVNQVKEVNLLQILSPIVSCLYNAAILHDIGNPPFGHFGESLIREWLKKTVNCDYVKSEITDFEKDDLLTFNGNAQGLRLVHSIQNLNLTLGQYASVIKVPYTIKELLLGKGKGESGNGIQGDFYSWSYSNAGVFLSEKNLLEAIREGCGRDTRHPFATIIEYSDDLAYVLADLEDAFDRNMVNKHMVIRLCERISEYPELGELQPHLDPEKIRTLFKQGKTEALFYLREVISYFYIRDFSAAIANNLEHFLNTGEPDFSFGDYPGITVLKMLKDFEYTAVYNHFEVQTLDLSGASYIRGLFGAYETLLTQSPEDFSRELVATGGEPFCMRIASRISRRHKVAYTEACQENSFSEMYLRIRLLVDYISGMTDTFAASEYRVLNGIH</sequence>
<evidence type="ECO:0000313" key="4">
    <source>
        <dbReference type="Proteomes" id="UP000243374"/>
    </source>
</evidence>
<keyword evidence="4" id="KW-1185">Reference proteome</keyword>
<dbReference type="SMART" id="SM00471">
    <property type="entry name" value="HDc"/>
    <property type="match status" value="1"/>
</dbReference>
<keyword evidence="1" id="KW-0378">Hydrolase</keyword>
<dbReference type="Gene3D" id="1.10.3550.10">
    <property type="entry name" value="eoxyguanosinetriphosphate triphosphohydrolase domain-like"/>
    <property type="match status" value="1"/>
</dbReference>
<dbReference type="NCBIfam" id="TIGR01353">
    <property type="entry name" value="dGTP_triPase"/>
    <property type="match status" value="1"/>
</dbReference>
<dbReference type="GO" id="GO:0006203">
    <property type="term" value="P:dGTP catabolic process"/>
    <property type="evidence" value="ECO:0007669"/>
    <property type="project" value="TreeGrafter"/>
</dbReference>
<dbReference type="PANTHER" id="PTHR11373">
    <property type="entry name" value="DEOXYNUCLEOSIDE TRIPHOSPHATE TRIPHOSPHOHYDROLASE"/>
    <property type="match status" value="1"/>
</dbReference>
<dbReference type="CDD" id="cd00077">
    <property type="entry name" value="HDc"/>
    <property type="match status" value="1"/>
</dbReference>
<dbReference type="InterPro" id="IPR006261">
    <property type="entry name" value="dGTPase"/>
</dbReference>
<dbReference type="InterPro" id="IPR003607">
    <property type="entry name" value="HD/PDEase_dom"/>
</dbReference>
<name>A0A662ZE71_9GAMM</name>
<dbReference type="PANTHER" id="PTHR11373:SF32">
    <property type="entry name" value="DEOXYGUANOSINETRIPHOSPHATE TRIPHOSPHOHYDROLASE"/>
    <property type="match status" value="1"/>
</dbReference>
<proteinExistence type="predicted"/>
<accession>A0A662ZE71</accession>
<dbReference type="InterPro" id="IPR006674">
    <property type="entry name" value="HD_domain"/>
</dbReference>
<dbReference type="Gene3D" id="1.10.3410.10">
    <property type="entry name" value="putative deoxyguanosinetriphosphate triphosphohydrolase like domain"/>
    <property type="match status" value="1"/>
</dbReference>
<dbReference type="InterPro" id="IPR050135">
    <property type="entry name" value="dGTPase-like"/>
</dbReference>